<dbReference type="InterPro" id="IPR003439">
    <property type="entry name" value="ABC_transporter-like_ATP-bd"/>
</dbReference>
<dbReference type="PANTHER" id="PTHR43499:SF1">
    <property type="entry name" value="ABC TRANSPORTER I FAMILY MEMBER 1"/>
    <property type="match status" value="1"/>
</dbReference>
<evidence type="ECO:0000256" key="2">
    <source>
        <dbReference type="ARBA" id="ARBA00022741"/>
    </source>
</evidence>
<dbReference type="GO" id="GO:0017004">
    <property type="term" value="P:cytochrome complex assembly"/>
    <property type="evidence" value="ECO:0007669"/>
    <property type="project" value="UniProtKB-KW"/>
</dbReference>
<dbReference type="EMBL" id="LANU01000002">
    <property type="protein sequence ID" value="KJV65575.1"/>
    <property type="molecule type" value="Genomic_DNA"/>
</dbReference>
<evidence type="ECO:0000256" key="1">
    <source>
        <dbReference type="ARBA" id="ARBA00022448"/>
    </source>
</evidence>
<dbReference type="PROSITE" id="PS50893">
    <property type="entry name" value="ABC_TRANSPORTER_2"/>
    <property type="match status" value="1"/>
</dbReference>
<dbReference type="SUPFAM" id="SSF52540">
    <property type="entry name" value="P-loop containing nucleoside triphosphate hydrolases"/>
    <property type="match status" value="1"/>
</dbReference>
<protein>
    <submittedName>
        <fullName evidence="8">Heme ABC exporter, ATP-binding protein CcmA</fullName>
        <ecNumber evidence="8">3.6.3.41</ecNumber>
    </submittedName>
</protein>
<evidence type="ECO:0000256" key="5">
    <source>
        <dbReference type="ARBA" id="ARBA00022967"/>
    </source>
</evidence>
<keyword evidence="4 8" id="KW-0067">ATP-binding</keyword>
<proteinExistence type="predicted"/>
<dbReference type="Gene3D" id="3.40.50.300">
    <property type="entry name" value="P-loop containing nucleotide triphosphate hydrolases"/>
    <property type="match status" value="1"/>
</dbReference>
<accession>A0A0F3NC27</accession>
<evidence type="ECO:0000256" key="6">
    <source>
        <dbReference type="ARBA" id="ARBA00023136"/>
    </source>
</evidence>
<gene>
    <name evidence="8" type="primary">ccmA</name>
    <name evidence="8" type="ORF">EMUCRT_0520</name>
</gene>
<dbReference type="PROSITE" id="PS00211">
    <property type="entry name" value="ABC_TRANSPORTER_1"/>
    <property type="match status" value="1"/>
</dbReference>
<dbReference type="GO" id="GO:0016887">
    <property type="term" value="F:ATP hydrolysis activity"/>
    <property type="evidence" value="ECO:0007669"/>
    <property type="project" value="InterPro"/>
</dbReference>
<dbReference type="AlphaFoldDB" id="A0A0F3NC27"/>
<comment type="caution">
    <text evidence="8">The sequence shown here is derived from an EMBL/GenBank/DDBJ whole genome shotgun (WGS) entry which is preliminary data.</text>
</comment>
<dbReference type="RefSeq" id="WP_045804855.1">
    <property type="nucleotide sequence ID" value="NZ_LANU01000002.1"/>
</dbReference>
<dbReference type="InterPro" id="IPR017871">
    <property type="entry name" value="ABC_transporter-like_CS"/>
</dbReference>
<keyword evidence="2" id="KW-0547">Nucleotide-binding</keyword>
<keyword evidence="3" id="KW-0201">Cytochrome c-type biogenesis</keyword>
<dbReference type="GO" id="GO:0022857">
    <property type="term" value="F:transmembrane transporter activity"/>
    <property type="evidence" value="ECO:0007669"/>
    <property type="project" value="InterPro"/>
</dbReference>
<evidence type="ECO:0000259" key="7">
    <source>
        <dbReference type="PROSITE" id="PS50893"/>
    </source>
</evidence>
<keyword evidence="1" id="KW-0813">Transport</keyword>
<keyword evidence="6" id="KW-0472">Membrane</keyword>
<evidence type="ECO:0000313" key="9">
    <source>
        <dbReference type="Proteomes" id="UP000033546"/>
    </source>
</evidence>
<dbReference type="EC" id="3.6.3.41" evidence="8"/>
<dbReference type="InterPro" id="IPR027417">
    <property type="entry name" value="P-loop_NTPase"/>
</dbReference>
<evidence type="ECO:0000256" key="4">
    <source>
        <dbReference type="ARBA" id="ARBA00022840"/>
    </source>
</evidence>
<evidence type="ECO:0000313" key="8">
    <source>
        <dbReference type="EMBL" id="KJV65575.1"/>
    </source>
</evidence>
<dbReference type="Pfam" id="PF00005">
    <property type="entry name" value="ABC_tran"/>
    <property type="match status" value="1"/>
</dbReference>
<keyword evidence="8" id="KW-0378">Hydrolase</keyword>
<dbReference type="PANTHER" id="PTHR43499">
    <property type="entry name" value="ABC TRANSPORTER I FAMILY MEMBER 1"/>
    <property type="match status" value="1"/>
</dbReference>
<keyword evidence="5" id="KW-1278">Translocase</keyword>
<organism evidence="8 9">
    <name type="scientific">Ehrlichia cf. muris str. EmCRT</name>
    <dbReference type="NCBI Taxonomy" id="1359167"/>
    <lineage>
        <taxon>Bacteria</taxon>
        <taxon>Pseudomonadati</taxon>
        <taxon>Pseudomonadota</taxon>
        <taxon>Alphaproteobacteria</taxon>
        <taxon>Rickettsiales</taxon>
        <taxon>Anaplasmataceae</taxon>
        <taxon>Ehrlichia</taxon>
    </lineage>
</organism>
<dbReference type="Proteomes" id="UP000033546">
    <property type="component" value="Unassembled WGS sequence"/>
</dbReference>
<dbReference type="NCBIfam" id="TIGR01189">
    <property type="entry name" value="ccmA"/>
    <property type="match status" value="1"/>
</dbReference>
<reference evidence="8 9" key="1">
    <citation type="submission" date="2015-02" db="EMBL/GenBank/DDBJ databases">
        <title>Genome Sequencing of Rickettsiales.</title>
        <authorList>
            <person name="Daugherty S.C."/>
            <person name="Su Q."/>
            <person name="Abolude K."/>
            <person name="Beier-Sexton M."/>
            <person name="Carlyon J.A."/>
            <person name="Carter R."/>
            <person name="Day N.P."/>
            <person name="Dumler S.J."/>
            <person name="Dyachenko V."/>
            <person name="Godinez A."/>
            <person name="Kurtti T.J."/>
            <person name="Lichay M."/>
            <person name="Mullins K.E."/>
            <person name="Ott S."/>
            <person name="Pappas-Brown V."/>
            <person name="Paris D.H."/>
            <person name="Patel P."/>
            <person name="Richards A.L."/>
            <person name="Sadzewicz L."/>
            <person name="Sears K."/>
            <person name="Seidman D."/>
            <person name="Sengamalay N."/>
            <person name="Stenos J."/>
            <person name="Tallon L.J."/>
            <person name="Vincent G."/>
            <person name="Fraser C.M."/>
            <person name="Munderloh U."/>
            <person name="Dunning-Hotopp J.C."/>
        </authorList>
    </citation>
    <scope>NUCLEOTIDE SEQUENCE [LARGE SCALE GENOMIC DNA]</scope>
    <source>
        <strain evidence="8 9">EmCRT</strain>
    </source>
</reference>
<dbReference type="InterPro" id="IPR005895">
    <property type="entry name" value="ABC_transptr_haem_export_CcmA"/>
</dbReference>
<evidence type="ECO:0000256" key="3">
    <source>
        <dbReference type="ARBA" id="ARBA00022748"/>
    </source>
</evidence>
<name>A0A0F3NC27_9RICK</name>
<sequence length="217" mass="25081">MLECSDLACTRNNRCLFSQLNFSTQQNLLTLVIGNNGSGKTSLLRLFAGLIPITHGSIKYDRENIHDSNTYFTSLTYVGHKNFCSDNLTVLENIQLWANLKNNHELIEATICFFKLQLVLDIKYKDLSSGWKRRVALSRLLIYNTNIWVIDEPFVHLDIHTKELILELISTRLKQKNGIVIISDHSKAEMYGECQVINLDTFKNQQPNCLQYDNYLY</sequence>
<dbReference type="PATRIC" id="fig|1359167.3.peg.506"/>
<dbReference type="GO" id="GO:0005524">
    <property type="term" value="F:ATP binding"/>
    <property type="evidence" value="ECO:0007669"/>
    <property type="project" value="UniProtKB-KW"/>
</dbReference>
<feature type="domain" description="ABC transporter" evidence="7">
    <location>
        <begin position="2"/>
        <end position="216"/>
    </location>
</feature>